<dbReference type="InterPro" id="IPR040251">
    <property type="entry name" value="SEC31-like"/>
</dbReference>
<dbReference type="InterPro" id="IPR024298">
    <property type="entry name" value="Sec16_Sec23-bd"/>
</dbReference>
<comment type="subcellular location">
    <subcellularLocation>
        <location evidence="1">Endoplasmic reticulum</location>
    </subcellularLocation>
</comment>
<evidence type="ECO:0000256" key="4">
    <source>
        <dbReference type="ARBA" id="ARBA00022574"/>
    </source>
</evidence>
<keyword evidence="7" id="KW-0931">ER-Golgi transport</keyword>
<dbReference type="FunFam" id="1.25.40.1030:FF:000004">
    <property type="entry name" value="Protein transport protein SEC31 homolog B"/>
    <property type="match status" value="1"/>
</dbReference>
<evidence type="ECO:0000256" key="6">
    <source>
        <dbReference type="ARBA" id="ARBA00022824"/>
    </source>
</evidence>
<dbReference type="PROSITE" id="PS50082">
    <property type="entry name" value="WD_REPEATS_2"/>
    <property type="match status" value="2"/>
</dbReference>
<proteinExistence type="inferred from homology"/>
<gene>
    <name evidence="12" type="ORF">OSB04_001613</name>
</gene>
<evidence type="ECO:0000256" key="9">
    <source>
        <dbReference type="PROSITE-ProRule" id="PRU00221"/>
    </source>
</evidence>
<keyword evidence="6" id="KW-0256">Endoplasmic reticulum</keyword>
<protein>
    <recommendedName>
        <fullName evidence="11">Sec16 Sec23-binding domain-containing protein</fullName>
    </recommendedName>
</protein>
<evidence type="ECO:0000256" key="1">
    <source>
        <dbReference type="ARBA" id="ARBA00004240"/>
    </source>
</evidence>
<evidence type="ECO:0000256" key="2">
    <source>
        <dbReference type="ARBA" id="ARBA00009358"/>
    </source>
</evidence>
<evidence type="ECO:0000313" key="13">
    <source>
        <dbReference type="Proteomes" id="UP001172457"/>
    </source>
</evidence>
<keyword evidence="5" id="KW-0677">Repeat</keyword>
<dbReference type="PANTHER" id="PTHR13923:SF34">
    <property type="entry name" value="TRANSCRIPTION FACTOR WD40-LIKE FAMILY"/>
    <property type="match status" value="1"/>
</dbReference>
<dbReference type="Gene3D" id="1.20.940.10">
    <property type="entry name" value="Functional domain of the splicing factor Prp18"/>
    <property type="match status" value="1"/>
</dbReference>
<accession>A0AA38U9G7</accession>
<dbReference type="FunFam" id="1.20.940.10:FF:000003">
    <property type="entry name" value="Protein transport protein SEC31 homolog B"/>
    <property type="match status" value="1"/>
</dbReference>
<dbReference type="Pfam" id="PF00400">
    <property type="entry name" value="WD40"/>
    <property type="match status" value="2"/>
</dbReference>
<evidence type="ECO:0000256" key="3">
    <source>
        <dbReference type="ARBA" id="ARBA00022448"/>
    </source>
</evidence>
<name>A0AA38U9G7_9ASTR</name>
<dbReference type="GO" id="GO:0005198">
    <property type="term" value="F:structural molecule activity"/>
    <property type="evidence" value="ECO:0007669"/>
    <property type="project" value="TreeGrafter"/>
</dbReference>
<dbReference type="EMBL" id="JARYMX010000001">
    <property type="protein sequence ID" value="KAJ9565647.1"/>
    <property type="molecule type" value="Genomic_DNA"/>
</dbReference>
<comment type="similarity">
    <text evidence="2">Belongs to the WD repeat SEC31 family.</text>
</comment>
<dbReference type="SMART" id="SM00320">
    <property type="entry name" value="WD40"/>
    <property type="match status" value="5"/>
</dbReference>
<keyword evidence="13" id="KW-1185">Reference proteome</keyword>
<sequence length="1380" mass="151869">MDRSACIKEVNRSALAAFAPDAPFLAAGTMSGAVDVSFSSSANLEIFQLDFQSDDRKLQLAGAAPSSEPFNRLSWGKSPSSGSEEFSLGLIAGGLVDGNIGIWNPRLLVGNYLSNLNDYMEFNGLVMLLKSALQICNVVMDLCHEESESALIQNLSRHKGPVRGLEFSSLSSNHLASGAEEGEICIWDLVKPTEPTHFPPLKVTILSHQMSSFHHMNRRGLIFKTSVTSNTTTTSSNASTKCINNDMLGNGGYGKIQPKNINIQCTLCGKYGSGGITRLKHLTHTGGNVVGCPSVSNDIKKRVFASMNEKDKKKKEIEKPIPYIWNTPTKNSSRTLDLIGYHGFKYPMELYHLSRESYCNYYNYRKEFNNHSNWSKTPPMALPLNSCNKGEMCVDMHVEVIFYQYACCVFSIDFRLINRPWQGSGSAIQGEISFLSWNKKVQPILASTSYNGTTVVWDLRKQKPIISFSDSVRRRCSVLQWHPDFATQLIVASDDDSSPSLRIWDMRNTMSPLQEFVGHTKGVVAMSWCPNDSSYLLTCAKDNRTICWDTGSAEIVSELPAGTNWNFDVHWYPKIPGVISASSYDGKVGIYNIEACARYGIGENYIVSAPLRAPKWYQRKAGVTFGFGGKLVSFHSVGSSPGRSEVNVQDLVTEHKLVSTSSEFEAAMRSGERSSLMLLCDKKYHESESEDDKETWGFLKLMFEDDGEARTKLLDHLGFSLPPAEVNEKIEDLSQDTGSLSLKESKAADEGFFGGNQMSPTDYGEDFFNNIPSPKAETPVSTSGNNFGIEGSVSGAEEPTKESDSLDGSTDPLFDDAVQRALVVGDYQGAVAQCIAANKMADALVIAQVGGASLWESTRDQYLRKSSSPYLKVVAAMVNNDLVSLVDTRPLKSWKETLALLCTFAQREEWILLCDALASRLIAAGNTLAATLCYICAGNINKTVEIWSKNVTTEHEGKSYVDLLQDLMEKTVVLALATGEKRFSASLCKLVEKYAEILASQGLLTTAMEYLKLMGTEDLSPELVILRDRIALSSEPEKDATGSVDPGHSQFQMAAAYGGVNQQTSSAVESSRNYYQVLLMMPLIIVKAIQQPTGPSYVTQYQQQQPTTFVPSPVAHIPPVGFPPQPATTQSAPRLFVPTTPPVMRNADQYQQPPSMGSQFYPNQVNANSKYQVGPPPPPAAGSVGPVPSPMVPTPAQRDGAQVRGFMPMSSSNTGMQRSNQVMFNHLALVLHSRRLPLHQLYRQQMFPMYLCGGKKFVGEVNDKTRTFCVAAQQRPVISTLTRLFTETSEVMGGSHAVPAKKREIDDNSKKLGALFAKLNSGDISKNAAEKLVLLCQALDRGDFPTALKIQVDLTTSDWDECSFWLATLKRMIKIRQTVR</sequence>
<keyword evidence="4 9" id="KW-0853">WD repeat</keyword>
<feature type="repeat" description="WD" evidence="9">
    <location>
        <begin position="155"/>
        <end position="189"/>
    </location>
</feature>
<dbReference type="InterPro" id="IPR015943">
    <property type="entry name" value="WD40/YVTN_repeat-like_dom_sf"/>
</dbReference>
<dbReference type="SUPFAM" id="SSF50978">
    <property type="entry name" value="WD40 repeat-like"/>
    <property type="match status" value="1"/>
</dbReference>
<evidence type="ECO:0000259" key="11">
    <source>
        <dbReference type="Pfam" id="PF12931"/>
    </source>
</evidence>
<comment type="caution">
    <text evidence="12">The sequence shown here is derived from an EMBL/GenBank/DDBJ whole genome shotgun (WGS) entry which is preliminary data.</text>
</comment>
<feature type="domain" description="Sec16 Sec23-binding" evidence="11">
    <location>
        <begin position="818"/>
        <end position="1012"/>
    </location>
</feature>
<evidence type="ECO:0000256" key="7">
    <source>
        <dbReference type="ARBA" id="ARBA00022892"/>
    </source>
</evidence>
<feature type="repeat" description="WD" evidence="9">
    <location>
        <begin position="516"/>
        <end position="558"/>
    </location>
</feature>
<dbReference type="Gene3D" id="2.130.10.10">
    <property type="entry name" value="YVTN repeat-like/Quinoprotein amine dehydrogenase"/>
    <property type="match status" value="2"/>
</dbReference>
<dbReference type="Gene3D" id="1.25.40.1030">
    <property type="match status" value="1"/>
</dbReference>
<dbReference type="PANTHER" id="PTHR13923">
    <property type="entry name" value="SEC31-RELATED PROTEIN"/>
    <property type="match status" value="1"/>
</dbReference>
<dbReference type="GO" id="GO:0015031">
    <property type="term" value="P:protein transport"/>
    <property type="evidence" value="ECO:0007669"/>
    <property type="project" value="UniProtKB-KW"/>
</dbReference>
<evidence type="ECO:0000313" key="12">
    <source>
        <dbReference type="EMBL" id="KAJ9565647.1"/>
    </source>
</evidence>
<reference evidence="12" key="1">
    <citation type="submission" date="2023-03" db="EMBL/GenBank/DDBJ databases">
        <title>Chromosome-scale reference genome and RAD-based genetic map of yellow starthistle (Centaurea solstitialis) reveal putative structural variation and QTLs associated with invader traits.</title>
        <authorList>
            <person name="Reatini B."/>
            <person name="Cang F.A."/>
            <person name="Jiang Q."/>
            <person name="Mckibben M.T.W."/>
            <person name="Barker M.S."/>
            <person name="Rieseberg L.H."/>
            <person name="Dlugosch K.M."/>
        </authorList>
    </citation>
    <scope>NUCLEOTIDE SEQUENCE</scope>
    <source>
        <strain evidence="12">CAN-66</strain>
        <tissue evidence="12">Leaf</tissue>
    </source>
</reference>
<dbReference type="GO" id="GO:0090110">
    <property type="term" value="P:COPII-coated vesicle cargo loading"/>
    <property type="evidence" value="ECO:0007669"/>
    <property type="project" value="TreeGrafter"/>
</dbReference>
<dbReference type="GO" id="GO:0070971">
    <property type="term" value="C:endoplasmic reticulum exit site"/>
    <property type="evidence" value="ECO:0007669"/>
    <property type="project" value="TreeGrafter"/>
</dbReference>
<evidence type="ECO:0000256" key="8">
    <source>
        <dbReference type="ARBA" id="ARBA00022927"/>
    </source>
</evidence>
<dbReference type="GO" id="GO:0030127">
    <property type="term" value="C:COPII vesicle coat"/>
    <property type="evidence" value="ECO:0007669"/>
    <property type="project" value="TreeGrafter"/>
</dbReference>
<feature type="region of interest" description="Disordered" evidence="10">
    <location>
        <begin position="773"/>
        <end position="809"/>
    </location>
</feature>
<keyword evidence="8" id="KW-0653">Protein transport</keyword>
<dbReference type="Pfam" id="PF12931">
    <property type="entry name" value="TPR_Sec16"/>
    <property type="match status" value="1"/>
</dbReference>
<evidence type="ECO:0000256" key="10">
    <source>
        <dbReference type="SAM" id="MobiDB-lite"/>
    </source>
</evidence>
<keyword evidence="3" id="KW-0813">Transport</keyword>
<dbReference type="PROSITE" id="PS50294">
    <property type="entry name" value="WD_REPEATS_REGION"/>
    <property type="match status" value="1"/>
</dbReference>
<dbReference type="Proteomes" id="UP001172457">
    <property type="component" value="Chromosome 1"/>
</dbReference>
<dbReference type="InterPro" id="IPR036322">
    <property type="entry name" value="WD40_repeat_dom_sf"/>
</dbReference>
<dbReference type="InterPro" id="IPR001680">
    <property type="entry name" value="WD40_rpt"/>
</dbReference>
<dbReference type="GO" id="GO:0007029">
    <property type="term" value="P:endoplasmic reticulum organization"/>
    <property type="evidence" value="ECO:0007669"/>
    <property type="project" value="TreeGrafter"/>
</dbReference>
<evidence type="ECO:0000256" key="5">
    <source>
        <dbReference type="ARBA" id="ARBA00022737"/>
    </source>
</evidence>
<organism evidence="12 13">
    <name type="scientific">Centaurea solstitialis</name>
    <name type="common">yellow star-thistle</name>
    <dbReference type="NCBI Taxonomy" id="347529"/>
    <lineage>
        <taxon>Eukaryota</taxon>
        <taxon>Viridiplantae</taxon>
        <taxon>Streptophyta</taxon>
        <taxon>Embryophyta</taxon>
        <taxon>Tracheophyta</taxon>
        <taxon>Spermatophyta</taxon>
        <taxon>Magnoliopsida</taxon>
        <taxon>eudicotyledons</taxon>
        <taxon>Gunneridae</taxon>
        <taxon>Pentapetalae</taxon>
        <taxon>asterids</taxon>
        <taxon>campanulids</taxon>
        <taxon>Asterales</taxon>
        <taxon>Asteraceae</taxon>
        <taxon>Carduoideae</taxon>
        <taxon>Cardueae</taxon>
        <taxon>Centaureinae</taxon>
        <taxon>Centaurea</taxon>
    </lineage>
</organism>